<dbReference type="PANTHER" id="PTHR24006">
    <property type="entry name" value="UBIQUITIN CARBOXYL-TERMINAL HYDROLASE"/>
    <property type="match status" value="1"/>
</dbReference>
<dbReference type="PANTHER" id="PTHR24006:SF758">
    <property type="entry name" value="UBIQUITIN CARBOXYL-TERMINAL HYDROLASE 36"/>
    <property type="match status" value="1"/>
</dbReference>
<accession>A0A814SUH5</accession>
<feature type="region of interest" description="Disordered" evidence="13">
    <location>
        <begin position="751"/>
        <end position="775"/>
    </location>
</feature>
<comment type="catalytic activity">
    <reaction evidence="1">
        <text>Thiol-dependent hydrolysis of ester, thioester, amide, peptide and isopeptide bonds formed by the C-terminal Gly of ubiquitin (a 76-residue protein attached to proteins as an intracellular targeting signal).</text>
        <dbReference type="EC" id="3.4.19.12"/>
    </reaction>
</comment>
<keyword evidence="6" id="KW-0378">Hydrolase</keyword>
<dbReference type="GO" id="GO:0016579">
    <property type="term" value="P:protein deubiquitination"/>
    <property type="evidence" value="ECO:0007669"/>
    <property type="project" value="InterPro"/>
</dbReference>
<dbReference type="InterPro" id="IPR038765">
    <property type="entry name" value="Papain-like_cys_pep_sf"/>
</dbReference>
<evidence type="ECO:0000256" key="9">
    <source>
        <dbReference type="ARBA" id="ARBA00041300"/>
    </source>
</evidence>
<name>A0A814SUH5_9BILA</name>
<dbReference type="GO" id="GO:0005634">
    <property type="term" value="C:nucleus"/>
    <property type="evidence" value="ECO:0007669"/>
    <property type="project" value="TreeGrafter"/>
</dbReference>
<evidence type="ECO:0000256" key="4">
    <source>
        <dbReference type="ARBA" id="ARBA00022670"/>
    </source>
</evidence>
<gene>
    <name evidence="15" type="ORF">RFH988_LOCUS21970</name>
</gene>
<dbReference type="EMBL" id="CAJNOO010001433">
    <property type="protein sequence ID" value="CAF1152037.1"/>
    <property type="molecule type" value="Genomic_DNA"/>
</dbReference>
<keyword evidence="4" id="KW-0645">Protease</keyword>
<dbReference type="InterPro" id="IPR018200">
    <property type="entry name" value="USP_CS"/>
</dbReference>
<protein>
    <recommendedName>
        <fullName evidence="8">Ubiquitin carboxyl-terminal hydrolase 36</fullName>
        <ecNumber evidence="3">3.4.19.12</ecNumber>
    </recommendedName>
    <alternativeName>
        <fullName evidence="11">Deubiquitinating enzyme 36</fullName>
    </alternativeName>
    <alternativeName>
        <fullName evidence="10">Protein scrawny</fullName>
    </alternativeName>
    <alternativeName>
        <fullName evidence="9">Ubiquitin thioesterase 36</fullName>
    </alternativeName>
    <alternativeName>
        <fullName evidence="12">Ubiquitin-specific-processing protease 36</fullName>
    </alternativeName>
</protein>
<evidence type="ECO:0000313" key="16">
    <source>
        <dbReference type="Proteomes" id="UP000663882"/>
    </source>
</evidence>
<keyword evidence="7" id="KW-0788">Thiol protease</keyword>
<dbReference type="Pfam" id="PF00443">
    <property type="entry name" value="UCH"/>
    <property type="match status" value="1"/>
</dbReference>
<reference evidence="15" key="1">
    <citation type="submission" date="2021-02" db="EMBL/GenBank/DDBJ databases">
        <authorList>
            <person name="Nowell W R."/>
        </authorList>
    </citation>
    <scope>NUCLEOTIDE SEQUENCE</scope>
</reference>
<evidence type="ECO:0000256" key="3">
    <source>
        <dbReference type="ARBA" id="ARBA00012759"/>
    </source>
</evidence>
<organism evidence="15 16">
    <name type="scientific">Rotaria sordida</name>
    <dbReference type="NCBI Taxonomy" id="392033"/>
    <lineage>
        <taxon>Eukaryota</taxon>
        <taxon>Metazoa</taxon>
        <taxon>Spiralia</taxon>
        <taxon>Gnathifera</taxon>
        <taxon>Rotifera</taxon>
        <taxon>Eurotatoria</taxon>
        <taxon>Bdelloidea</taxon>
        <taxon>Philodinida</taxon>
        <taxon>Philodinidae</taxon>
        <taxon>Rotaria</taxon>
    </lineage>
</organism>
<dbReference type="GO" id="GO:0004843">
    <property type="term" value="F:cysteine-type deubiquitinase activity"/>
    <property type="evidence" value="ECO:0007669"/>
    <property type="project" value="UniProtKB-EC"/>
</dbReference>
<evidence type="ECO:0000256" key="7">
    <source>
        <dbReference type="ARBA" id="ARBA00022807"/>
    </source>
</evidence>
<evidence type="ECO:0000313" key="15">
    <source>
        <dbReference type="EMBL" id="CAF1152037.1"/>
    </source>
</evidence>
<feature type="compositionally biased region" description="Polar residues" evidence="13">
    <location>
        <begin position="751"/>
        <end position="769"/>
    </location>
</feature>
<proteinExistence type="inferred from homology"/>
<evidence type="ECO:0000256" key="10">
    <source>
        <dbReference type="ARBA" id="ARBA00042154"/>
    </source>
</evidence>
<evidence type="ECO:0000256" key="5">
    <source>
        <dbReference type="ARBA" id="ARBA00022786"/>
    </source>
</evidence>
<evidence type="ECO:0000256" key="1">
    <source>
        <dbReference type="ARBA" id="ARBA00000707"/>
    </source>
</evidence>
<keyword evidence="5" id="KW-0833">Ubl conjugation pathway</keyword>
<dbReference type="InterPro" id="IPR050164">
    <property type="entry name" value="Peptidase_C19"/>
</dbReference>
<comment type="caution">
    <text evidence="15">The sequence shown here is derived from an EMBL/GenBank/DDBJ whole genome shotgun (WGS) entry which is preliminary data.</text>
</comment>
<feature type="domain" description="USP" evidence="14">
    <location>
        <begin position="232"/>
        <end position="520"/>
    </location>
</feature>
<evidence type="ECO:0000256" key="2">
    <source>
        <dbReference type="ARBA" id="ARBA00009085"/>
    </source>
</evidence>
<dbReference type="Gene3D" id="3.90.70.10">
    <property type="entry name" value="Cysteine proteinases"/>
    <property type="match status" value="1"/>
</dbReference>
<comment type="similarity">
    <text evidence="2">Belongs to the peptidase C19 family.</text>
</comment>
<dbReference type="GO" id="GO:0005829">
    <property type="term" value="C:cytosol"/>
    <property type="evidence" value="ECO:0007669"/>
    <property type="project" value="TreeGrafter"/>
</dbReference>
<evidence type="ECO:0000259" key="14">
    <source>
        <dbReference type="PROSITE" id="PS50235"/>
    </source>
</evidence>
<dbReference type="InterPro" id="IPR001394">
    <property type="entry name" value="Peptidase_C19_UCH"/>
</dbReference>
<evidence type="ECO:0000256" key="12">
    <source>
        <dbReference type="ARBA" id="ARBA00043009"/>
    </source>
</evidence>
<sequence>MLVDSTCSSPDQVPDENHCNSENTAITDADIEELNSLLPCFKQTPTDYELRLKKACQKLLQHPCSIISTLSLVKKIDQDAANLLVDECLLLFTNDLFKADSHLDLEGYIKYIPDTINLIFINRLLHYEVDPTLYFKNITIPQVWKSYLSNSAIILLRTMEFYKNILDSTPPDSLDNLQSMNYPNNDQNVNPSLTFNDQLWNKQSQHLNRPNEEKSFSILLSSCNMDHLTLTSKLSHQQKFCSICELTKIISSIHPSSTNTLIESHCLTTPSADSIRTHVHLISPIFNIEEQEDVSEFIITLLEHFVCCLPSHLSISSTLSLEPTIIDQIFNIKLLSSGQCLSCLYTFKKEEITNILLIEINNLNNLTDALTHFFDREVVSSFTCSNCCKCVKLDKRITINELSPILIINFKRCSISFDATEKLSHQVNYNELLDVSPYMTSYSLASNDKTENINSSDNSFYKLYAVINHIGDDLNSGHYYSYVRSVDNLWFLVDDAHCRNVSSTEVLNHSEALILFYAKIFHTSKTMDTSFQQIPQPLTSLVTEDNIVLHSSILSSSMPANSTSMNESITFLNEKISKPKSLINTTKTMQSDTFNSLRDTQSTSENTLSTVDSSKTIVLNKDPIPGETESSITIIKRCSNKLIKDKQKTTDHILNKASDTSQQPMYYKKSFLNKTFDDSIHQVPDETCKKLASVAAGVSIDETYEDTLKQKHFFRLSQNELLKMNKYRQEKLEKESNHKMELMGLAIDSSSFGKKQSKNGNMSTTNNDLNGDESYQENNNIKKKKVNIEYLNLLLPHLKHYNSACGLCIRSRYFGKNVSKPNSLLVRCIIQCSGSICEFKCTVHVLNNGDCFLIAINPNIFHHVGERLSRPIRGPQRQALIEKFKSGASLYRLHAQYDKERTKNEKKGFNYDRTGKSKKIFKKIKAEAVAASLLSPDITQGILNLHDQLVDEINSDGIVKGAIQVVQLRPFCIVAFTEASIRLYDAIVSHPETVLSWDATGGIIKNTASISRQCLYYELTVSHPNITNEDSLVPLTFMLSESQTLHTVTNWLTAFKESYKKVFPHKKDSFPRPAVILSDRAQVLLQAALHFFNDENYQQFLARAYRIVTHQAIQNDLSKTIIHACLSHFMLDMRKRVNKYLHDDIRELGMWCVALLVNTNTWVDMKENWRLICEVFINYSTNETVTFKQHYSILLSRISQITNDPNSSAAINQSKEIISESTDPFEFDDDIENDNLHHNLFDSNKTMEKTKQLKRSYSHRTSVNNSIIDEEKQLNEIDSNFKIDLQKIYYECYEKNIKSTASSSTLDKAAKSVRQWLAYFNQHCIPTVAIWSNLLLGDLSRHVISSIRAFDNLLLNQHDQRTNAISERRMAIVKRTQLGTQTYMRSDVVLQILVQDMQKFIENFSISYLASTSDDSNNESSQQRLKELKENWRQKNRRGSGFYAKKPDKSIMNNLQYALIASSTTINDGLSIPDLPVSNWLNVTIGMLISIKSIRESAPSLLTISTSLPNDILSFINRWTSSSNRTQPKKQTSTEQIQLLNAPFHIPTNVPVDGNEQINFILHKIILEIIDSSIPAIKIFTCMSCKFTIHTRFNINYIPLNMVEGKYHLREQLNNYFGGFISDHICYKCSTSMSRHIKLLECPSVIILHIRCIDISSTVLRKPPNAIFFQPFLEKFNIGCTSSSIYDVVAFISIMPNTDNKLVLATKIKQRWRISSMPKLIGNGEKLCKLFANSRLIILERLRTCNSNFIFAIAQCCSVRINDITENNIKACETLNAAVKIIESKTTFYNLKLILSSNYTTYYQCQKCRCSSSSLLTTSNCISIYERYTDHSQVYATPLTWQATLDLHCSVCDEKINNVNLPTHSQVHHQYPVILMFYSSRTTLRAVRDLCIELGDDNIRDRYAYRSISVLLIDEYNSISVIKLEKLQVYCSNPYETTTTLSHDSINDLFHSAQKTIIFLQQSTTTPTPTPFLFKSPLPVHLVNKSTGKLTTGSIRSLAISQNLSIKQTVNGTIHHST</sequence>
<dbReference type="PROSITE" id="PS00973">
    <property type="entry name" value="USP_2"/>
    <property type="match status" value="1"/>
</dbReference>
<dbReference type="EC" id="3.4.19.12" evidence="3"/>
<evidence type="ECO:0000256" key="8">
    <source>
        <dbReference type="ARBA" id="ARBA00039432"/>
    </source>
</evidence>
<evidence type="ECO:0000256" key="11">
    <source>
        <dbReference type="ARBA" id="ARBA00042420"/>
    </source>
</evidence>
<evidence type="ECO:0000256" key="13">
    <source>
        <dbReference type="SAM" id="MobiDB-lite"/>
    </source>
</evidence>
<evidence type="ECO:0000256" key="6">
    <source>
        <dbReference type="ARBA" id="ARBA00022801"/>
    </source>
</evidence>
<dbReference type="InterPro" id="IPR028889">
    <property type="entry name" value="USP"/>
</dbReference>
<dbReference type="SUPFAM" id="SSF54001">
    <property type="entry name" value="Cysteine proteinases"/>
    <property type="match status" value="2"/>
</dbReference>
<dbReference type="OrthoDB" id="10031389at2759"/>
<dbReference type="GO" id="GO:0006508">
    <property type="term" value="P:proteolysis"/>
    <property type="evidence" value="ECO:0007669"/>
    <property type="project" value="UniProtKB-KW"/>
</dbReference>
<dbReference type="Proteomes" id="UP000663882">
    <property type="component" value="Unassembled WGS sequence"/>
</dbReference>
<dbReference type="PROSITE" id="PS50235">
    <property type="entry name" value="USP_3"/>
    <property type="match status" value="1"/>
</dbReference>